<reference evidence="4 5" key="1">
    <citation type="submission" date="2019-08" db="EMBL/GenBank/DDBJ databases">
        <title>Bradyrhizobium hipponensis sp. nov., a rhizobium isolated from a Lupinus angustifolius root nodule in Tunisia.</title>
        <authorList>
            <person name="Off K."/>
            <person name="Rejili M."/>
            <person name="Mars M."/>
            <person name="Brachmann A."/>
            <person name="Marin M."/>
        </authorList>
    </citation>
    <scope>NUCLEOTIDE SEQUENCE [LARGE SCALE GENOMIC DNA]</scope>
    <source>
        <strain evidence="5">aSej3</strain>
    </source>
</reference>
<dbReference type="GO" id="GO:0007155">
    <property type="term" value="P:cell adhesion"/>
    <property type="evidence" value="ECO:0007669"/>
    <property type="project" value="InterPro"/>
</dbReference>
<proteinExistence type="inferred from homology"/>
<protein>
    <recommendedName>
        <fullName evidence="6">Curlin associated repeat-containing protein</fullName>
    </recommendedName>
</protein>
<dbReference type="Proteomes" id="UP000324797">
    <property type="component" value="Unassembled WGS sequence"/>
</dbReference>
<organism evidence="4 5">
    <name type="scientific">Bradyrhizobium hipponense</name>
    <dbReference type="NCBI Taxonomy" id="2605638"/>
    <lineage>
        <taxon>Bacteria</taxon>
        <taxon>Pseudomonadati</taxon>
        <taxon>Pseudomonadota</taxon>
        <taxon>Alphaproteobacteria</taxon>
        <taxon>Hyphomicrobiales</taxon>
        <taxon>Nitrobacteraceae</taxon>
        <taxon>Bradyrhizobium</taxon>
    </lineage>
</organism>
<gene>
    <name evidence="4" type="ORF">FXV83_00645</name>
</gene>
<dbReference type="InterPro" id="IPR009742">
    <property type="entry name" value="Curlin_rpt"/>
</dbReference>
<evidence type="ECO:0000256" key="1">
    <source>
        <dbReference type="ARBA" id="ARBA00009766"/>
    </source>
</evidence>
<dbReference type="AlphaFoldDB" id="A0A5S4YW51"/>
<evidence type="ECO:0000313" key="5">
    <source>
        <dbReference type="Proteomes" id="UP000324797"/>
    </source>
</evidence>
<evidence type="ECO:0008006" key="6">
    <source>
        <dbReference type="Google" id="ProtNLM"/>
    </source>
</evidence>
<sequence length="111" mass="11588">MSPIVQSSNGNQAVRIDPERTTPMFRSILIVSAAVLSLTASSAYAGNSSSIVQNGNGNAAETFQKGRNNDSQVIQFGNGNGAGIHQVGRNNNAGIGQSGDGNYAGVWQRRH</sequence>
<dbReference type="GO" id="GO:0009289">
    <property type="term" value="C:pilus"/>
    <property type="evidence" value="ECO:0007669"/>
    <property type="project" value="InterPro"/>
</dbReference>
<comment type="similarity">
    <text evidence="1">Belongs to the CsgA/CsgB family.</text>
</comment>
<evidence type="ECO:0000313" key="4">
    <source>
        <dbReference type="EMBL" id="TYO68373.1"/>
    </source>
</evidence>
<comment type="caution">
    <text evidence="4">The sequence shown here is derived from an EMBL/GenBank/DDBJ whole genome shotgun (WGS) entry which is preliminary data.</text>
</comment>
<name>A0A5S4YW51_9BRAD</name>
<feature type="region of interest" description="Disordered" evidence="3">
    <location>
        <begin position="85"/>
        <end position="111"/>
    </location>
</feature>
<dbReference type="EMBL" id="VSTH01000007">
    <property type="protein sequence ID" value="TYO68373.1"/>
    <property type="molecule type" value="Genomic_DNA"/>
</dbReference>
<keyword evidence="2" id="KW-0732">Signal</keyword>
<keyword evidence="5" id="KW-1185">Reference proteome</keyword>
<evidence type="ECO:0000256" key="3">
    <source>
        <dbReference type="SAM" id="MobiDB-lite"/>
    </source>
</evidence>
<evidence type="ECO:0000256" key="2">
    <source>
        <dbReference type="ARBA" id="ARBA00022729"/>
    </source>
</evidence>
<accession>A0A5S4YW51</accession>
<dbReference type="Pfam" id="PF07012">
    <property type="entry name" value="Curlin_rpt"/>
    <property type="match status" value="1"/>
</dbReference>